<dbReference type="Proteomes" id="UP000028999">
    <property type="component" value="Unassembled WGS sequence"/>
</dbReference>
<name>A0A078HIL6_BRANA</name>
<dbReference type="Gramene" id="CDY36658">
    <property type="protein sequence ID" value="CDY36658"/>
    <property type="gene ID" value="GSBRNA2T00062415001"/>
</dbReference>
<reference evidence="1 2" key="1">
    <citation type="journal article" date="2014" name="Science">
        <title>Plant genetics. Early allopolyploid evolution in the post-Neolithic Brassica napus oilseed genome.</title>
        <authorList>
            <person name="Chalhoub B."/>
            <person name="Denoeud F."/>
            <person name="Liu S."/>
            <person name="Parkin I.A."/>
            <person name="Tang H."/>
            <person name="Wang X."/>
            <person name="Chiquet J."/>
            <person name="Belcram H."/>
            <person name="Tong C."/>
            <person name="Samans B."/>
            <person name="Correa M."/>
            <person name="Da Silva C."/>
            <person name="Just J."/>
            <person name="Falentin C."/>
            <person name="Koh C.S."/>
            <person name="Le Clainche I."/>
            <person name="Bernard M."/>
            <person name="Bento P."/>
            <person name="Noel B."/>
            <person name="Labadie K."/>
            <person name="Alberti A."/>
            <person name="Charles M."/>
            <person name="Arnaud D."/>
            <person name="Guo H."/>
            <person name="Daviaud C."/>
            <person name="Alamery S."/>
            <person name="Jabbari K."/>
            <person name="Zhao M."/>
            <person name="Edger P.P."/>
            <person name="Chelaifa H."/>
            <person name="Tack D."/>
            <person name="Lassalle G."/>
            <person name="Mestiri I."/>
            <person name="Schnel N."/>
            <person name="Le Paslier M.C."/>
            <person name="Fan G."/>
            <person name="Renault V."/>
            <person name="Bayer P.E."/>
            <person name="Golicz A.A."/>
            <person name="Manoli S."/>
            <person name="Lee T.H."/>
            <person name="Thi V.H."/>
            <person name="Chalabi S."/>
            <person name="Hu Q."/>
            <person name="Fan C."/>
            <person name="Tollenaere R."/>
            <person name="Lu Y."/>
            <person name="Battail C."/>
            <person name="Shen J."/>
            <person name="Sidebottom C.H."/>
            <person name="Wang X."/>
            <person name="Canaguier A."/>
            <person name="Chauveau A."/>
            <person name="Berard A."/>
            <person name="Deniot G."/>
            <person name="Guan M."/>
            <person name="Liu Z."/>
            <person name="Sun F."/>
            <person name="Lim Y.P."/>
            <person name="Lyons E."/>
            <person name="Town C.D."/>
            <person name="Bancroft I."/>
            <person name="Wang X."/>
            <person name="Meng J."/>
            <person name="Ma J."/>
            <person name="Pires J.C."/>
            <person name="King G.J."/>
            <person name="Brunel D."/>
            <person name="Delourme R."/>
            <person name="Renard M."/>
            <person name="Aury J.M."/>
            <person name="Adams K.L."/>
            <person name="Batley J."/>
            <person name="Snowdon R.J."/>
            <person name="Tost J."/>
            <person name="Edwards D."/>
            <person name="Zhou Y."/>
            <person name="Hua W."/>
            <person name="Sharpe A.G."/>
            <person name="Paterson A.H."/>
            <person name="Guan C."/>
            <person name="Wincker P."/>
        </authorList>
    </citation>
    <scope>NUCLEOTIDE SEQUENCE [LARGE SCALE GENOMIC DNA]</scope>
    <source>
        <strain evidence="2">cv. Darmor-bzh</strain>
    </source>
</reference>
<keyword evidence="2" id="KW-1185">Reference proteome</keyword>
<dbReference type="EMBL" id="LK032381">
    <property type="protein sequence ID" value="CDY36658.1"/>
    <property type="molecule type" value="Genomic_DNA"/>
</dbReference>
<organism evidence="1 2">
    <name type="scientific">Brassica napus</name>
    <name type="common">Rape</name>
    <dbReference type="NCBI Taxonomy" id="3708"/>
    <lineage>
        <taxon>Eukaryota</taxon>
        <taxon>Viridiplantae</taxon>
        <taxon>Streptophyta</taxon>
        <taxon>Embryophyta</taxon>
        <taxon>Tracheophyta</taxon>
        <taxon>Spermatophyta</taxon>
        <taxon>Magnoliopsida</taxon>
        <taxon>eudicotyledons</taxon>
        <taxon>Gunneridae</taxon>
        <taxon>Pentapetalae</taxon>
        <taxon>rosids</taxon>
        <taxon>malvids</taxon>
        <taxon>Brassicales</taxon>
        <taxon>Brassicaceae</taxon>
        <taxon>Brassiceae</taxon>
        <taxon>Brassica</taxon>
    </lineage>
</organism>
<protein>
    <submittedName>
        <fullName evidence="1">BnaCnng07600D protein</fullName>
    </submittedName>
</protein>
<gene>
    <name evidence="1" type="primary">BnaCnng07600D</name>
    <name evidence="1" type="ORF">GSBRNA2T00062415001</name>
</gene>
<proteinExistence type="predicted"/>
<sequence>MGVGLFGLGVVVRISLADSGTAVARRLFVSGGCFLRTILLIVLAVASGKVCSFAGLLNATYSSYICNSRLCIYFLRGDKKKGYAVQYMFYANYDFKYSYMISFNKNVAKYGKGNKIYNK</sequence>
<dbReference type="AlphaFoldDB" id="A0A078HIL6"/>
<accession>A0A078HIL6</accession>
<dbReference type="PaxDb" id="3708-A0A078HIL6"/>
<evidence type="ECO:0000313" key="2">
    <source>
        <dbReference type="Proteomes" id="UP000028999"/>
    </source>
</evidence>
<evidence type="ECO:0000313" key="1">
    <source>
        <dbReference type="EMBL" id="CDY36658.1"/>
    </source>
</evidence>